<dbReference type="GO" id="GO:0003677">
    <property type="term" value="F:DNA binding"/>
    <property type="evidence" value="ECO:0007669"/>
    <property type="project" value="UniProtKB-KW"/>
</dbReference>
<proteinExistence type="predicted"/>
<dbReference type="PROSITE" id="PS51253">
    <property type="entry name" value="HTH_CENPB"/>
    <property type="match status" value="1"/>
</dbReference>
<dbReference type="InterPro" id="IPR009057">
    <property type="entry name" value="Homeodomain-like_sf"/>
</dbReference>
<dbReference type="Proteomes" id="UP000434957">
    <property type="component" value="Unassembled WGS sequence"/>
</dbReference>
<organism evidence="5 6">
    <name type="scientific">Phytophthora rubi</name>
    <dbReference type="NCBI Taxonomy" id="129364"/>
    <lineage>
        <taxon>Eukaryota</taxon>
        <taxon>Sar</taxon>
        <taxon>Stramenopiles</taxon>
        <taxon>Oomycota</taxon>
        <taxon>Peronosporomycetes</taxon>
        <taxon>Peronosporales</taxon>
        <taxon>Peronosporaceae</taxon>
        <taxon>Phytophthora</taxon>
    </lineage>
</organism>
<evidence type="ECO:0000256" key="2">
    <source>
        <dbReference type="SAM" id="Coils"/>
    </source>
</evidence>
<evidence type="ECO:0000256" key="1">
    <source>
        <dbReference type="ARBA" id="ARBA00023125"/>
    </source>
</evidence>
<protein>
    <recommendedName>
        <fullName evidence="4">HTH CENPB-type domain-containing protein</fullName>
    </recommendedName>
</protein>
<keyword evidence="1" id="KW-0238">DNA-binding</keyword>
<gene>
    <name evidence="5" type="ORF">PR003_g28933</name>
</gene>
<evidence type="ECO:0000259" key="4">
    <source>
        <dbReference type="PROSITE" id="PS51253"/>
    </source>
</evidence>
<dbReference type="InterPro" id="IPR006600">
    <property type="entry name" value="HTH_CenpB_DNA-bd_dom"/>
</dbReference>
<dbReference type="Gene3D" id="1.10.10.60">
    <property type="entry name" value="Homeodomain-like"/>
    <property type="match status" value="1"/>
</dbReference>
<keyword evidence="6" id="KW-1185">Reference proteome</keyword>
<evidence type="ECO:0000313" key="5">
    <source>
        <dbReference type="EMBL" id="KAE9276906.1"/>
    </source>
</evidence>
<feature type="coiled-coil region" evidence="2">
    <location>
        <begin position="478"/>
        <end position="510"/>
    </location>
</feature>
<feature type="domain" description="HTH CENPB-type" evidence="4">
    <location>
        <begin position="66"/>
        <end position="138"/>
    </location>
</feature>
<dbReference type="InterPro" id="IPR050863">
    <property type="entry name" value="CenT-Element_Derived"/>
</dbReference>
<dbReference type="EMBL" id="QXFT01004610">
    <property type="protein sequence ID" value="KAE9276906.1"/>
    <property type="molecule type" value="Genomic_DNA"/>
</dbReference>
<dbReference type="Pfam" id="PF03184">
    <property type="entry name" value="DDE_1"/>
    <property type="match status" value="1"/>
</dbReference>
<dbReference type="SUPFAM" id="SSF46689">
    <property type="entry name" value="Homeodomain-like"/>
    <property type="match status" value="1"/>
</dbReference>
<dbReference type="PANTHER" id="PTHR19303:SF73">
    <property type="entry name" value="PROTEIN PDC2"/>
    <property type="match status" value="1"/>
</dbReference>
<keyword evidence="2" id="KW-0175">Coiled coil</keyword>
<dbReference type="GO" id="GO:0005634">
    <property type="term" value="C:nucleus"/>
    <property type="evidence" value="ECO:0007669"/>
    <property type="project" value="TreeGrafter"/>
</dbReference>
<evidence type="ECO:0000256" key="3">
    <source>
        <dbReference type="SAM" id="MobiDB-lite"/>
    </source>
</evidence>
<feature type="region of interest" description="Disordered" evidence="3">
    <location>
        <begin position="434"/>
        <end position="473"/>
    </location>
</feature>
<feature type="non-terminal residue" evidence="5">
    <location>
        <position position="523"/>
    </location>
</feature>
<dbReference type="SMART" id="SM00674">
    <property type="entry name" value="CENPB"/>
    <property type="match status" value="1"/>
</dbReference>
<comment type="caution">
    <text evidence="5">The sequence shown here is derived from an EMBL/GenBank/DDBJ whole genome shotgun (WGS) entry which is preliminary data.</text>
</comment>
<accession>A0A6A4BR41</accession>
<dbReference type="PANTHER" id="PTHR19303">
    <property type="entry name" value="TRANSPOSON"/>
    <property type="match status" value="1"/>
</dbReference>
<dbReference type="Pfam" id="PF03221">
    <property type="entry name" value="HTH_Tnp_Tc5"/>
    <property type="match status" value="1"/>
</dbReference>
<dbReference type="AlphaFoldDB" id="A0A6A4BR41"/>
<sequence length="523" mass="60506">MGRWMTIEQKRKLVATAAECPQMTQEKLAEWAQATFSLANKPARNTISDIVRKADLLAGEPYQDGKRRKPLKVASLRLEKRLPAWIQEQEERNICLSRELIEMRARELQGELCDAWDLSFSDGWMTAFMRRHGLRFRVRHGEAASVDPQVVHEGLQRLQAVTDLYEPRDIYNMDETGLCYAMAPARSIGSKNMRGVKKQKTRITLALTANADGSDALPILYIGKAKKPRCFGKKTPEQHGFQYRSNKKTWMTGDVFRDWLINLDRDMRAPGHLSPAASPDLEAPIPFKKRNWTDTGTLALVRAWHGVYKAGRRKDEKTTMFNERVFLAFKTLAPNEERSKKAVEDKMQALREMYRFISDVNANPIAGSTRKPDWFELSKKEKRELRNLHRMKSPNVSQEVYDELHRFLNDMADTVPLTSSFVAQSRYYEENTQLAARPDATEGLFGDDADSGRAEKDPYNSGRKSVKRQRSDKYEKMREVLEERSDALLAHVEQLQREEMRERRNQHQEQMALMREFLAAMTK</sequence>
<evidence type="ECO:0000313" key="6">
    <source>
        <dbReference type="Proteomes" id="UP000434957"/>
    </source>
</evidence>
<dbReference type="InterPro" id="IPR004875">
    <property type="entry name" value="DDE_SF_endonuclease_dom"/>
</dbReference>
<name>A0A6A4BR41_9STRA</name>
<reference evidence="5 6" key="1">
    <citation type="submission" date="2018-08" db="EMBL/GenBank/DDBJ databases">
        <title>Genomic investigation of the strawberry pathogen Phytophthora fragariae indicates pathogenicity is determined by transcriptional variation in three key races.</title>
        <authorList>
            <person name="Adams T.M."/>
            <person name="Armitage A.D."/>
            <person name="Sobczyk M.K."/>
            <person name="Bates H.J."/>
            <person name="Dunwell J.M."/>
            <person name="Nellist C.F."/>
            <person name="Harrison R.J."/>
        </authorList>
    </citation>
    <scope>NUCLEOTIDE SEQUENCE [LARGE SCALE GENOMIC DNA]</scope>
    <source>
        <strain evidence="5 6">SCRP333</strain>
    </source>
</reference>